<reference evidence="2" key="1">
    <citation type="submission" date="2022-06" db="EMBL/GenBank/DDBJ databases">
        <title>Genome public.</title>
        <authorList>
            <person name="Sun Q."/>
        </authorList>
    </citation>
    <scope>NUCLEOTIDE SEQUENCE</scope>
    <source>
        <strain evidence="2">CWNU-1</strain>
    </source>
</reference>
<organism evidence="2 3">
    <name type="scientific">Streptomyces albipurpureus</name>
    <dbReference type="NCBI Taxonomy" id="2897419"/>
    <lineage>
        <taxon>Bacteria</taxon>
        <taxon>Bacillati</taxon>
        <taxon>Actinomycetota</taxon>
        <taxon>Actinomycetes</taxon>
        <taxon>Kitasatosporales</taxon>
        <taxon>Streptomycetaceae</taxon>
        <taxon>Streptomyces</taxon>
    </lineage>
</organism>
<dbReference type="NCBIfam" id="NF041121">
    <property type="entry name" value="SAV_2336_NTERM"/>
    <property type="match status" value="1"/>
</dbReference>
<dbReference type="EMBL" id="JAMQAW010000006">
    <property type="protein sequence ID" value="MCM2388017.1"/>
    <property type="molecule type" value="Genomic_DNA"/>
</dbReference>
<sequence>MGSNGSAESAGRHPDHPRPRPPSGHAATSRAAGRSHPLGPGVRTTLIALAARLHDAELTPTAVELADALWLARHTPTTGLPPTPAPTPAADPGSPGQPTAPGPEPLAEPLPATERPNGPGHPGSPTPPRTTGLYGPAPSEAASGALAGIGLRKVPVPAPAALPDPLALERSLRPLQRYRPPTRPVRRQLDESATADRAADTGLVLPVFSARRRREARLALVMDDSSSTVVWNGALDELRQVCERAGAFRDVVVHRIHPDSPVPAQLGDSAGRQLTLVLSDCAGPLWRSGRMQRLLHAWASTAPVAVVQPLPQRMWGRTHLPARTGLLRRREGPAGRLEFSPHQGNSPPGGGIPIPVLALRRSSFEAWSRLVTGATGQTLTAAAAVVLRRHPPVAGRPRAGGPMEPAERVRTFRGTASPAAAQLAVYLSAVPLVLPVMQLVQRAMLVRSSPDVLAEVLLSGLLRRDDTGPDETAGGPAYAFLDGVREELLGQLGASSAALVLKHCSDYIESRYGRTVRNFPA</sequence>
<feature type="region of interest" description="Disordered" evidence="1">
    <location>
        <begin position="1"/>
        <end position="41"/>
    </location>
</feature>
<gene>
    <name evidence="2" type="ORF">NBG84_06745</name>
</gene>
<feature type="compositionally biased region" description="Pro residues" evidence="1">
    <location>
        <begin position="79"/>
        <end position="89"/>
    </location>
</feature>
<name>A0ABT0UHB9_9ACTN</name>
<feature type="compositionally biased region" description="Pro residues" evidence="1">
    <location>
        <begin position="98"/>
        <end position="108"/>
    </location>
</feature>
<accession>A0ABT0UHB9</accession>
<dbReference type="RefSeq" id="WP_285366398.1">
    <property type="nucleotide sequence ID" value="NZ_JAMQAW010000006.1"/>
</dbReference>
<comment type="caution">
    <text evidence="2">The sequence shown here is derived from an EMBL/GenBank/DDBJ whole genome shotgun (WGS) entry which is preliminary data.</text>
</comment>
<feature type="region of interest" description="Disordered" evidence="1">
    <location>
        <begin position="172"/>
        <end position="196"/>
    </location>
</feature>
<keyword evidence="3" id="KW-1185">Reference proteome</keyword>
<dbReference type="InterPro" id="IPR047738">
    <property type="entry name" value="SAV_2336-like_N"/>
</dbReference>
<evidence type="ECO:0000313" key="3">
    <source>
        <dbReference type="Proteomes" id="UP001431429"/>
    </source>
</evidence>
<protein>
    <submittedName>
        <fullName evidence="2">Metallophosphoesterase</fullName>
    </submittedName>
</protein>
<feature type="non-terminal residue" evidence="2">
    <location>
        <position position="521"/>
    </location>
</feature>
<feature type="region of interest" description="Disordered" evidence="1">
    <location>
        <begin position="76"/>
        <end position="139"/>
    </location>
</feature>
<evidence type="ECO:0000313" key="2">
    <source>
        <dbReference type="EMBL" id="MCM2388017.1"/>
    </source>
</evidence>
<proteinExistence type="predicted"/>
<evidence type="ECO:0000256" key="1">
    <source>
        <dbReference type="SAM" id="MobiDB-lite"/>
    </source>
</evidence>
<dbReference type="Proteomes" id="UP001431429">
    <property type="component" value="Unassembled WGS sequence"/>
</dbReference>